<proteinExistence type="predicted"/>
<gene>
    <name evidence="1" type="ORF">A5742_31165</name>
</gene>
<evidence type="ECO:0000313" key="1">
    <source>
        <dbReference type="EMBL" id="OMC42261.1"/>
    </source>
</evidence>
<dbReference type="Gene3D" id="3.40.830.10">
    <property type="entry name" value="LigB-like"/>
    <property type="match status" value="1"/>
</dbReference>
<dbReference type="AlphaFoldDB" id="A0ABD6QJA3"/>
<accession>A0ABD6QJA3</accession>
<sequence>MALISAAVCPHPTTLIPDVAGERREWSRLRDACGEAVGRLQIPVVGGGHEPSPDAPQLVAIVGGDDSTRSFDPAGAYPSLFASGIRWRSGWGQDADDPQPLPLTLSIGYWLLMSSRPGGKGMIIADGAFESIRFDASLEECAALGRDLAGRAERVALIVIGEGSTCMTASDRAHNANEADAYDGAVMRALEEGDYDTLGRLGENNLAMTGRAPWRVLAGAAAGRRFEGRLHAGGRADDRGYFVASGTRLPEFSADRPETYQPCQTL</sequence>
<dbReference type="EMBL" id="MBER01000093">
    <property type="protein sequence ID" value="OMC42261.1"/>
    <property type="molecule type" value="Genomic_DNA"/>
</dbReference>
<dbReference type="Proteomes" id="UP000187001">
    <property type="component" value="Unassembled WGS sequence"/>
</dbReference>
<organism evidence="1 2">
    <name type="scientific">Mycolicibacterium fortuitum</name>
    <name type="common">Mycobacterium fortuitum</name>
    <dbReference type="NCBI Taxonomy" id="1766"/>
    <lineage>
        <taxon>Bacteria</taxon>
        <taxon>Bacillati</taxon>
        <taxon>Actinomycetota</taxon>
        <taxon>Actinomycetes</taxon>
        <taxon>Mycobacteriales</taxon>
        <taxon>Mycobacteriaceae</taxon>
        <taxon>Mycolicibacterium</taxon>
    </lineage>
</organism>
<evidence type="ECO:0000313" key="2">
    <source>
        <dbReference type="Proteomes" id="UP000187001"/>
    </source>
</evidence>
<protein>
    <submittedName>
        <fullName evidence="1">Uncharacterized protein</fullName>
    </submittedName>
</protein>
<name>A0ABD6QJA3_MYCFO</name>
<reference evidence="1 2" key="1">
    <citation type="submission" date="2016-07" db="EMBL/GenBank/DDBJ databases">
        <authorList>
            <person name="Sutton G."/>
            <person name="Brinkac L."/>
            <person name="Sanka R."/>
            <person name="Adams M."/>
            <person name="Lau E."/>
            <person name="Kumar A."/>
            <person name="Macaden R."/>
        </authorList>
    </citation>
    <scope>NUCLEOTIDE SEQUENCE [LARGE SCALE GENOMIC DNA]</scope>
    <source>
        <strain evidence="1 2">GA-0871</strain>
    </source>
</reference>
<comment type="caution">
    <text evidence="1">The sequence shown here is derived from an EMBL/GenBank/DDBJ whole genome shotgun (WGS) entry which is preliminary data.</text>
</comment>